<sequence>MPLPPEIIDQIVDQYVSVARVQTFHEVRDLDEWVNFTGGRDSTAVFYGGENEPYESTFFRTDLDLQALSTLRLVSRQWNRSANRLFRRHLWWNIRLDDPDLIKRVAACCGDQNASLSNYVKSLNLEDMHDLNSFSRLYSFDWQEFVGQNVDPNYIVLNSSYVDSPSSYGKRGLRADPQLHYDKTEEHTVIRRLFDSLHCIEKFTARVMGAYSRENLRANCYDMEGMNEFVSTIQYGLRATAFNHLTDLSLLVPSTWHVGEITTVLSQDARNQLRKLRLVIVDETGPGGSDWQMISDGDNYNDGDFTDIAGTGYAPSNIQVDYPNREHQNALWAFVGSCQRLESLAIIASHYLELDRLRWSPEPGYRGLVDLSLHRIWTNVKSILKLWVVTPIDETKLAPVARRVSLEDIKVYGDGGNWDTVFVFLRTQCPDLELFRASQLTYFTSHARHEHNSRPWENWNDIWTNDDQENHDRHHLHMVDRKLINRGGSEAYCSHYPVSTLGSDSEWGDDYDTEMGWIPDN</sequence>
<evidence type="ECO:0000313" key="2">
    <source>
        <dbReference type="Proteomes" id="UP000434172"/>
    </source>
</evidence>
<keyword evidence="2" id="KW-1185">Reference proteome</keyword>
<proteinExistence type="predicted"/>
<accession>A0A8H3WAT7</accession>
<evidence type="ECO:0000313" key="1">
    <source>
        <dbReference type="EMBL" id="KAF0323339.1"/>
    </source>
</evidence>
<reference evidence="1 2" key="1">
    <citation type="submission" date="2019-12" db="EMBL/GenBank/DDBJ databases">
        <title>A genome sequence resource for the geographically widespread anthracnose pathogen Colletotrichum asianum.</title>
        <authorList>
            <person name="Meng Y."/>
        </authorList>
    </citation>
    <scope>NUCLEOTIDE SEQUENCE [LARGE SCALE GENOMIC DNA]</scope>
    <source>
        <strain evidence="1 2">ICMP 18580</strain>
    </source>
</reference>
<gene>
    <name evidence="1" type="ORF">GQ607_009457</name>
</gene>
<dbReference type="OrthoDB" id="5137852at2759"/>
<organism evidence="1 2">
    <name type="scientific">Colletotrichum asianum</name>
    <dbReference type="NCBI Taxonomy" id="702518"/>
    <lineage>
        <taxon>Eukaryota</taxon>
        <taxon>Fungi</taxon>
        <taxon>Dikarya</taxon>
        <taxon>Ascomycota</taxon>
        <taxon>Pezizomycotina</taxon>
        <taxon>Sordariomycetes</taxon>
        <taxon>Hypocreomycetidae</taxon>
        <taxon>Glomerellales</taxon>
        <taxon>Glomerellaceae</taxon>
        <taxon>Colletotrichum</taxon>
        <taxon>Colletotrichum gloeosporioides species complex</taxon>
    </lineage>
</organism>
<dbReference type="Proteomes" id="UP000434172">
    <property type="component" value="Unassembled WGS sequence"/>
</dbReference>
<protein>
    <submittedName>
        <fullName evidence="1">Uncharacterized protein</fullName>
    </submittedName>
</protein>
<name>A0A8H3WAT7_9PEZI</name>
<comment type="caution">
    <text evidence="1">The sequence shown here is derived from an EMBL/GenBank/DDBJ whole genome shotgun (WGS) entry which is preliminary data.</text>
</comment>
<dbReference type="AlphaFoldDB" id="A0A8H3WAT7"/>
<dbReference type="EMBL" id="WOWK01000053">
    <property type="protein sequence ID" value="KAF0323339.1"/>
    <property type="molecule type" value="Genomic_DNA"/>
</dbReference>